<accession>A0A501W7J9</accession>
<name>A0A501W7J9_9BACT</name>
<keyword evidence="1" id="KW-0472">Membrane</keyword>
<evidence type="ECO:0000313" key="3">
    <source>
        <dbReference type="Proteomes" id="UP000316727"/>
    </source>
</evidence>
<evidence type="ECO:0000256" key="1">
    <source>
        <dbReference type="SAM" id="Phobius"/>
    </source>
</evidence>
<evidence type="ECO:0000313" key="2">
    <source>
        <dbReference type="EMBL" id="TPE44310.1"/>
    </source>
</evidence>
<proteinExistence type="predicted"/>
<dbReference type="AlphaFoldDB" id="A0A501W7J9"/>
<protein>
    <submittedName>
        <fullName evidence="2">Uncharacterized protein</fullName>
    </submittedName>
</protein>
<sequence>MKNELKLSDIPKRNPYQVPDGYFDRLPARVMERTESAQEQAFWLESLWRPLRLAVAPLVLLLVFVAAFFYSVPDKPIINLAGVPDTAIVDYLSTYATLETADFAELHNLQEQELPSEMLNVSPKAAEEELEYYDLNHMEY</sequence>
<keyword evidence="1" id="KW-1133">Transmembrane helix</keyword>
<keyword evidence="1" id="KW-0812">Transmembrane</keyword>
<feature type="transmembrane region" description="Helical" evidence="1">
    <location>
        <begin position="51"/>
        <end position="70"/>
    </location>
</feature>
<dbReference type="OrthoDB" id="893763at2"/>
<gene>
    <name evidence="2" type="ORF">FJM65_09155</name>
</gene>
<dbReference type="EMBL" id="VFRQ01000004">
    <property type="protein sequence ID" value="TPE44310.1"/>
    <property type="molecule type" value="Genomic_DNA"/>
</dbReference>
<dbReference type="RefSeq" id="WP_140621201.1">
    <property type="nucleotide sequence ID" value="NZ_VFRQ01000004.1"/>
</dbReference>
<dbReference type="Proteomes" id="UP000316727">
    <property type="component" value="Unassembled WGS sequence"/>
</dbReference>
<keyword evidence="3" id="KW-1185">Reference proteome</keyword>
<comment type="caution">
    <text evidence="2">The sequence shown here is derived from an EMBL/GenBank/DDBJ whole genome shotgun (WGS) entry which is preliminary data.</text>
</comment>
<reference evidence="2 3" key="1">
    <citation type="submission" date="2019-06" db="EMBL/GenBank/DDBJ databases">
        <title>A novel bacterium of genus Pontibacter, isolated from marine sediment.</title>
        <authorList>
            <person name="Huang H."/>
            <person name="Mo K."/>
            <person name="Hu Y."/>
        </authorList>
    </citation>
    <scope>NUCLEOTIDE SEQUENCE [LARGE SCALE GENOMIC DNA]</scope>
    <source>
        <strain evidence="2 3">HB172049</strain>
    </source>
</reference>
<organism evidence="2 3">
    <name type="scientific">Pontibacter mangrovi</name>
    <dbReference type="NCBI Taxonomy" id="2589816"/>
    <lineage>
        <taxon>Bacteria</taxon>
        <taxon>Pseudomonadati</taxon>
        <taxon>Bacteroidota</taxon>
        <taxon>Cytophagia</taxon>
        <taxon>Cytophagales</taxon>
        <taxon>Hymenobacteraceae</taxon>
        <taxon>Pontibacter</taxon>
    </lineage>
</organism>